<proteinExistence type="predicted"/>
<feature type="compositionally biased region" description="Low complexity" evidence="1">
    <location>
        <begin position="113"/>
        <end position="123"/>
    </location>
</feature>
<sequence>MRATRRAAAAGAIADLPAAGPSRAYATYRTMEGSLLDSEPSAPEEDNNPGPPLHRAPGNRREAKLAAKGKTVGKGKGVGKVKAVNRPGNQKTDGAQNKKNKGKHPVQAQSEKPLPLLSLPPLLESTVERREQATESAGPSSGSSAAVGRRTAGATSADTAHTSDGSDDDDDGQAVGIPPDELEWSEWYNWASKATRGRLMS</sequence>
<dbReference type="InParanoid" id="S8DMS0"/>
<evidence type="ECO:0000256" key="1">
    <source>
        <dbReference type="SAM" id="MobiDB-lite"/>
    </source>
</evidence>
<name>S8DMS0_FOMSC</name>
<feature type="compositionally biased region" description="Polar residues" evidence="1">
    <location>
        <begin position="87"/>
        <end position="97"/>
    </location>
</feature>
<organism evidence="2 3">
    <name type="scientific">Fomitopsis schrenkii</name>
    <name type="common">Brown rot fungus</name>
    <dbReference type="NCBI Taxonomy" id="2126942"/>
    <lineage>
        <taxon>Eukaryota</taxon>
        <taxon>Fungi</taxon>
        <taxon>Dikarya</taxon>
        <taxon>Basidiomycota</taxon>
        <taxon>Agaricomycotina</taxon>
        <taxon>Agaricomycetes</taxon>
        <taxon>Polyporales</taxon>
        <taxon>Fomitopsis</taxon>
    </lineage>
</organism>
<feature type="compositionally biased region" description="Low complexity" evidence="1">
    <location>
        <begin position="1"/>
        <end position="19"/>
    </location>
</feature>
<feature type="compositionally biased region" description="Low complexity" evidence="1">
    <location>
        <begin position="136"/>
        <end position="163"/>
    </location>
</feature>
<dbReference type="HOGENOM" id="CLU_1360431_0_0_1"/>
<keyword evidence="3" id="KW-1185">Reference proteome</keyword>
<feature type="region of interest" description="Disordered" evidence="1">
    <location>
        <begin position="1"/>
        <end position="186"/>
    </location>
</feature>
<accession>S8DMS0</accession>
<gene>
    <name evidence="2" type="ORF">FOMPIDRAFT_1020316</name>
</gene>
<evidence type="ECO:0000313" key="3">
    <source>
        <dbReference type="Proteomes" id="UP000015241"/>
    </source>
</evidence>
<dbReference type="AlphaFoldDB" id="S8DMS0"/>
<reference evidence="2 3" key="1">
    <citation type="journal article" date="2012" name="Science">
        <title>The Paleozoic origin of enzymatic lignin decomposition reconstructed from 31 fungal genomes.</title>
        <authorList>
            <person name="Floudas D."/>
            <person name="Binder M."/>
            <person name="Riley R."/>
            <person name="Barry K."/>
            <person name="Blanchette R.A."/>
            <person name="Henrissat B."/>
            <person name="Martinez A.T."/>
            <person name="Otillar R."/>
            <person name="Spatafora J.W."/>
            <person name="Yadav J.S."/>
            <person name="Aerts A."/>
            <person name="Benoit I."/>
            <person name="Boyd A."/>
            <person name="Carlson A."/>
            <person name="Copeland A."/>
            <person name="Coutinho P.M."/>
            <person name="de Vries R.P."/>
            <person name="Ferreira P."/>
            <person name="Findley K."/>
            <person name="Foster B."/>
            <person name="Gaskell J."/>
            <person name="Glotzer D."/>
            <person name="Gorecki P."/>
            <person name="Heitman J."/>
            <person name="Hesse C."/>
            <person name="Hori C."/>
            <person name="Igarashi K."/>
            <person name="Jurgens J.A."/>
            <person name="Kallen N."/>
            <person name="Kersten P."/>
            <person name="Kohler A."/>
            <person name="Kuees U."/>
            <person name="Kumar T.K.A."/>
            <person name="Kuo A."/>
            <person name="LaButti K."/>
            <person name="Larrondo L.F."/>
            <person name="Lindquist E."/>
            <person name="Ling A."/>
            <person name="Lombard V."/>
            <person name="Lucas S."/>
            <person name="Lundell T."/>
            <person name="Martin R."/>
            <person name="McLaughlin D.J."/>
            <person name="Morgenstern I."/>
            <person name="Morin E."/>
            <person name="Murat C."/>
            <person name="Nagy L.G."/>
            <person name="Nolan M."/>
            <person name="Ohm R.A."/>
            <person name="Patyshakuliyeva A."/>
            <person name="Rokas A."/>
            <person name="Ruiz-Duenas F.J."/>
            <person name="Sabat G."/>
            <person name="Salamov A."/>
            <person name="Samejima M."/>
            <person name="Schmutz J."/>
            <person name="Slot J.C."/>
            <person name="St John F."/>
            <person name="Stenlid J."/>
            <person name="Sun H."/>
            <person name="Sun S."/>
            <person name="Syed K."/>
            <person name="Tsang A."/>
            <person name="Wiebenga A."/>
            <person name="Young D."/>
            <person name="Pisabarro A."/>
            <person name="Eastwood D.C."/>
            <person name="Martin F."/>
            <person name="Cullen D."/>
            <person name="Grigoriev I.V."/>
            <person name="Hibbett D.S."/>
        </authorList>
    </citation>
    <scope>NUCLEOTIDE SEQUENCE</scope>
    <source>
        <strain evidence="3">FP-58527</strain>
    </source>
</reference>
<protein>
    <submittedName>
        <fullName evidence="2">Uncharacterized protein</fullName>
    </submittedName>
</protein>
<dbReference type="EMBL" id="KE504250">
    <property type="protein sequence ID" value="EPS93952.1"/>
    <property type="molecule type" value="Genomic_DNA"/>
</dbReference>
<dbReference type="Proteomes" id="UP000015241">
    <property type="component" value="Unassembled WGS sequence"/>
</dbReference>
<evidence type="ECO:0000313" key="2">
    <source>
        <dbReference type="EMBL" id="EPS93952.1"/>
    </source>
</evidence>